<evidence type="ECO:0000259" key="1">
    <source>
        <dbReference type="Pfam" id="PF00857"/>
    </source>
</evidence>
<dbReference type="Gene3D" id="3.40.50.850">
    <property type="entry name" value="Isochorismatase-like"/>
    <property type="match status" value="1"/>
</dbReference>
<dbReference type="AlphaFoldDB" id="A0A6N2S570"/>
<organism evidence="2">
    <name type="scientific">uncultured Anaerotruncus sp</name>
    <dbReference type="NCBI Taxonomy" id="905011"/>
    <lineage>
        <taxon>Bacteria</taxon>
        <taxon>Bacillati</taxon>
        <taxon>Bacillota</taxon>
        <taxon>Clostridia</taxon>
        <taxon>Eubacteriales</taxon>
        <taxon>Oscillospiraceae</taxon>
        <taxon>Anaerotruncus</taxon>
        <taxon>environmental samples</taxon>
    </lineage>
</organism>
<dbReference type="GO" id="GO:0019365">
    <property type="term" value="P:pyridine nucleotide salvage"/>
    <property type="evidence" value="ECO:0007669"/>
    <property type="project" value="InterPro"/>
</dbReference>
<protein>
    <submittedName>
        <fullName evidence="2">Isochorismatase family protein</fullName>
    </submittedName>
</protein>
<dbReference type="InterPro" id="IPR000868">
    <property type="entry name" value="Isochorismatase-like_dom"/>
</dbReference>
<reference evidence="2" key="1">
    <citation type="submission" date="2019-11" db="EMBL/GenBank/DDBJ databases">
        <authorList>
            <person name="Feng L."/>
        </authorList>
    </citation>
    <scope>NUCLEOTIDE SEQUENCE</scope>
    <source>
        <strain evidence="2">AundefinedLFYP135</strain>
    </source>
</reference>
<sequence>MKEQLDQQTFLEQSTSHLQEMLSSLDHLGSLSLAELPRESTLVAVVDLNRGFAKQGALYSPRTEELLLGAAAFVDRCIAGRYSILPYTDCHTADSPELASYPPHCLMGTEEPLLAPELSRLEAMARPKNSTNAYLADPEPFQAPQVTHVVILGCCTDICIYQLAVTLTAYYNQHNRKVEVIVPVDLVDTYDGPGHPADLCNLMALYSMRQNGVTLVRTID</sequence>
<evidence type="ECO:0000313" key="2">
    <source>
        <dbReference type="EMBL" id="VYS88326.1"/>
    </source>
</evidence>
<feature type="domain" description="Isochorismatase-like" evidence="1">
    <location>
        <begin position="43"/>
        <end position="203"/>
    </location>
</feature>
<accession>A0A6N2S570</accession>
<dbReference type="InterPro" id="IPR044717">
    <property type="entry name" value="NIC1"/>
</dbReference>
<gene>
    <name evidence="2" type="ORF">AULFYP135_00760</name>
</gene>
<dbReference type="PANTHER" id="PTHR47297:SF2">
    <property type="entry name" value="OS02G0606800 PROTEIN"/>
    <property type="match status" value="1"/>
</dbReference>
<dbReference type="EMBL" id="CACRSL010000003">
    <property type="protein sequence ID" value="VYS88326.1"/>
    <property type="molecule type" value="Genomic_DNA"/>
</dbReference>
<name>A0A6N2S570_9FIRM</name>
<dbReference type="GO" id="GO:0008936">
    <property type="term" value="F:nicotinamidase activity"/>
    <property type="evidence" value="ECO:0007669"/>
    <property type="project" value="InterPro"/>
</dbReference>
<dbReference type="PANTHER" id="PTHR47297">
    <property type="match status" value="1"/>
</dbReference>
<proteinExistence type="predicted"/>
<dbReference type="SUPFAM" id="SSF52499">
    <property type="entry name" value="Isochorismatase-like hydrolases"/>
    <property type="match status" value="1"/>
</dbReference>
<dbReference type="InterPro" id="IPR036380">
    <property type="entry name" value="Isochorismatase-like_sf"/>
</dbReference>
<dbReference type="Pfam" id="PF00857">
    <property type="entry name" value="Isochorismatase"/>
    <property type="match status" value="1"/>
</dbReference>